<gene>
    <name evidence="7" type="ORF">PO878_21230</name>
</gene>
<evidence type="ECO:0000313" key="7">
    <source>
        <dbReference type="EMBL" id="WCO67018.1"/>
    </source>
</evidence>
<accession>A0AAE9Y9E9</accession>
<comment type="subcellular location">
    <subcellularLocation>
        <location evidence="5">Cell membrane</location>
        <topology evidence="5">Multi-pass membrane protein</topology>
    </subcellularLocation>
    <subcellularLocation>
        <location evidence="1">Membrane</location>
        <topology evidence="1">Multi-pass membrane protein</topology>
    </subcellularLocation>
</comment>
<feature type="transmembrane region" description="Helical" evidence="5">
    <location>
        <begin position="171"/>
        <end position="191"/>
    </location>
</feature>
<feature type="transmembrane region" description="Helical" evidence="5">
    <location>
        <begin position="104"/>
        <end position="130"/>
    </location>
</feature>
<dbReference type="Pfam" id="PF01061">
    <property type="entry name" value="ABC2_membrane"/>
    <property type="match status" value="1"/>
</dbReference>
<dbReference type="InterPro" id="IPR013525">
    <property type="entry name" value="ABC2_TM"/>
</dbReference>
<dbReference type="PIRSF" id="PIRSF006648">
    <property type="entry name" value="DrrB"/>
    <property type="match status" value="1"/>
</dbReference>
<evidence type="ECO:0000256" key="4">
    <source>
        <dbReference type="ARBA" id="ARBA00023136"/>
    </source>
</evidence>
<evidence type="ECO:0000256" key="5">
    <source>
        <dbReference type="RuleBase" id="RU361157"/>
    </source>
</evidence>
<dbReference type="KEGG" id="ima:PO878_21230"/>
<dbReference type="InterPro" id="IPR051784">
    <property type="entry name" value="Nod_factor_ABC_transporter"/>
</dbReference>
<dbReference type="Proteomes" id="UP001216390">
    <property type="component" value="Chromosome"/>
</dbReference>
<keyword evidence="3 5" id="KW-1133">Transmembrane helix</keyword>
<evidence type="ECO:0000313" key="8">
    <source>
        <dbReference type="Proteomes" id="UP001216390"/>
    </source>
</evidence>
<dbReference type="RefSeq" id="WP_272736540.1">
    <property type="nucleotide sequence ID" value="NZ_CP116942.1"/>
</dbReference>
<name>A0AAE9Y9E9_9ACTN</name>
<evidence type="ECO:0000256" key="1">
    <source>
        <dbReference type="ARBA" id="ARBA00004141"/>
    </source>
</evidence>
<keyword evidence="4 5" id="KW-0472">Membrane</keyword>
<dbReference type="InterPro" id="IPR047817">
    <property type="entry name" value="ABC2_TM_bact-type"/>
</dbReference>
<sequence>MSQLSLAVGDIFVVAKRNVIKIYRVPEVLVFVLLSPIMFVLLFAYVFGDSIDIPGSSYREFLIAGIFAQTVMFGATFTGAGIAEDMQKGIIDRFRSLPMSRSAVLAGRTASDVIYNVLSLIIMAITGLLVGWRINGSVLDTVAGFLLLLLFAYAFSWMMAYIALLVPSPEVINNASFMVIFPLTFVANTFVPSENLPGPLRAFAEWNPVSTVTQASRELFGNIPPGTPEPTAWSLQNPVLYTLIWIVVIVAVFAPLSVRRYKRANRR</sequence>
<evidence type="ECO:0000259" key="6">
    <source>
        <dbReference type="PROSITE" id="PS51012"/>
    </source>
</evidence>
<feature type="transmembrane region" description="Helical" evidence="5">
    <location>
        <begin position="60"/>
        <end position="83"/>
    </location>
</feature>
<reference evidence="7" key="1">
    <citation type="submission" date="2023-01" db="EMBL/GenBank/DDBJ databases">
        <title>The diversity of Class Acidimicrobiia in South China Sea sediment environments and the proposal of Iamia marina sp. nov., a novel species of the genus Iamia.</title>
        <authorList>
            <person name="He Y."/>
            <person name="Tian X."/>
        </authorList>
    </citation>
    <scope>NUCLEOTIDE SEQUENCE</scope>
    <source>
        <strain evidence="7">DSM 19957</strain>
    </source>
</reference>
<organism evidence="7 8">
    <name type="scientific">Iamia majanohamensis</name>
    <dbReference type="NCBI Taxonomy" id="467976"/>
    <lineage>
        <taxon>Bacteria</taxon>
        <taxon>Bacillati</taxon>
        <taxon>Actinomycetota</taxon>
        <taxon>Acidimicrobiia</taxon>
        <taxon>Acidimicrobiales</taxon>
        <taxon>Iamiaceae</taxon>
        <taxon>Iamia</taxon>
    </lineage>
</organism>
<keyword evidence="8" id="KW-1185">Reference proteome</keyword>
<keyword evidence="5" id="KW-1003">Cell membrane</keyword>
<evidence type="ECO:0000256" key="3">
    <source>
        <dbReference type="ARBA" id="ARBA00022989"/>
    </source>
</evidence>
<feature type="transmembrane region" description="Helical" evidence="5">
    <location>
        <begin position="28"/>
        <end position="48"/>
    </location>
</feature>
<keyword evidence="2 5" id="KW-0812">Transmembrane</keyword>
<dbReference type="EMBL" id="CP116942">
    <property type="protein sequence ID" value="WCO67018.1"/>
    <property type="molecule type" value="Genomic_DNA"/>
</dbReference>
<dbReference type="AlphaFoldDB" id="A0AAE9Y9E9"/>
<dbReference type="GO" id="GO:0140359">
    <property type="term" value="F:ABC-type transporter activity"/>
    <property type="evidence" value="ECO:0007669"/>
    <property type="project" value="InterPro"/>
</dbReference>
<feature type="domain" description="ABC transmembrane type-2" evidence="6">
    <location>
        <begin position="27"/>
        <end position="264"/>
    </location>
</feature>
<dbReference type="PROSITE" id="PS51012">
    <property type="entry name" value="ABC_TM2"/>
    <property type="match status" value="1"/>
</dbReference>
<evidence type="ECO:0000256" key="2">
    <source>
        <dbReference type="ARBA" id="ARBA00022692"/>
    </source>
</evidence>
<dbReference type="GO" id="GO:0043190">
    <property type="term" value="C:ATP-binding cassette (ABC) transporter complex"/>
    <property type="evidence" value="ECO:0007669"/>
    <property type="project" value="InterPro"/>
</dbReference>
<dbReference type="InterPro" id="IPR000412">
    <property type="entry name" value="ABC_2_transport"/>
</dbReference>
<comment type="similarity">
    <text evidence="5">Belongs to the ABC-2 integral membrane protein family.</text>
</comment>
<dbReference type="PANTHER" id="PTHR43229:SF2">
    <property type="entry name" value="NODULATION PROTEIN J"/>
    <property type="match status" value="1"/>
</dbReference>
<feature type="transmembrane region" description="Helical" evidence="5">
    <location>
        <begin position="142"/>
        <end position="164"/>
    </location>
</feature>
<keyword evidence="5" id="KW-0813">Transport</keyword>
<protein>
    <recommendedName>
        <fullName evidence="5">Transport permease protein</fullName>
    </recommendedName>
</protein>
<dbReference type="PANTHER" id="PTHR43229">
    <property type="entry name" value="NODULATION PROTEIN J"/>
    <property type="match status" value="1"/>
</dbReference>
<feature type="transmembrane region" description="Helical" evidence="5">
    <location>
        <begin position="239"/>
        <end position="258"/>
    </location>
</feature>
<proteinExistence type="inferred from homology"/>